<dbReference type="GO" id="GO:0003735">
    <property type="term" value="F:structural constituent of ribosome"/>
    <property type="evidence" value="ECO:0007669"/>
    <property type="project" value="InterPro"/>
</dbReference>
<dbReference type="PANTHER" id="PTHR11880:SF8">
    <property type="entry name" value="SMALL RIBOSOMAL SUBUNIT PROTEIN US19M"/>
    <property type="match status" value="1"/>
</dbReference>
<proteinExistence type="inferred from homology"/>
<gene>
    <name evidence="7" type="primary">rpsS</name>
    <name evidence="9" type="ORF">D6810_02285</name>
</gene>
<keyword evidence="2 7" id="KW-0699">rRNA-binding</keyword>
<dbReference type="GO" id="GO:0006412">
    <property type="term" value="P:translation"/>
    <property type="evidence" value="ECO:0007669"/>
    <property type="project" value="UniProtKB-UniRule"/>
</dbReference>
<evidence type="ECO:0000256" key="8">
    <source>
        <dbReference type="RuleBase" id="RU003485"/>
    </source>
</evidence>
<organism evidence="9 10">
    <name type="scientific">Candidatus Dojkabacteria bacterium</name>
    <dbReference type="NCBI Taxonomy" id="2099670"/>
    <lineage>
        <taxon>Bacteria</taxon>
        <taxon>Candidatus Dojkabacteria</taxon>
    </lineage>
</organism>
<evidence type="ECO:0000256" key="1">
    <source>
        <dbReference type="ARBA" id="ARBA00007345"/>
    </source>
</evidence>
<dbReference type="InterPro" id="IPR005732">
    <property type="entry name" value="Ribosomal_uS19_bac-type"/>
</dbReference>
<comment type="function">
    <text evidence="7">Protein S19 forms a complex with S13 that binds strongly to the 16S ribosomal RNA.</text>
</comment>
<keyword evidence="3 7" id="KW-0694">RNA-binding</keyword>
<dbReference type="EMBL" id="RFKV01000074">
    <property type="protein sequence ID" value="RMD77009.1"/>
    <property type="molecule type" value="Genomic_DNA"/>
</dbReference>
<dbReference type="PANTHER" id="PTHR11880">
    <property type="entry name" value="RIBOSOMAL PROTEIN S19P FAMILY MEMBER"/>
    <property type="match status" value="1"/>
</dbReference>
<evidence type="ECO:0000256" key="7">
    <source>
        <dbReference type="HAMAP-Rule" id="MF_00531"/>
    </source>
</evidence>
<dbReference type="GO" id="GO:0005737">
    <property type="term" value="C:cytoplasm"/>
    <property type="evidence" value="ECO:0007669"/>
    <property type="project" value="UniProtKB-ARBA"/>
</dbReference>
<dbReference type="InterPro" id="IPR020934">
    <property type="entry name" value="Ribosomal_uS19_CS"/>
</dbReference>
<name>A0A3M0YY46_9BACT</name>
<keyword evidence="5 7" id="KW-0687">Ribonucleoprotein</keyword>
<dbReference type="FunFam" id="3.30.860.10:FF:000001">
    <property type="entry name" value="30S ribosomal protein S19"/>
    <property type="match status" value="1"/>
</dbReference>
<sequence length="101" mass="11284">MSRSLKKGFFVDPKLLEKVNKARLMKSSGPIRTWSRSSTITPEMVGLSFEVHNGKYFHKVFVTESMIGHKLGEFSLTRRFTGHTAGGKIAKTHGSTGRVMN</sequence>
<dbReference type="PROSITE" id="PS00323">
    <property type="entry name" value="RIBOSOMAL_S19"/>
    <property type="match status" value="1"/>
</dbReference>
<evidence type="ECO:0000256" key="3">
    <source>
        <dbReference type="ARBA" id="ARBA00022884"/>
    </source>
</evidence>
<protein>
    <recommendedName>
        <fullName evidence="6 7">Small ribosomal subunit protein uS19</fullName>
    </recommendedName>
</protein>
<accession>A0A3M0YY46</accession>
<dbReference type="InterPro" id="IPR023575">
    <property type="entry name" value="Ribosomal_uS19_SF"/>
</dbReference>
<evidence type="ECO:0000313" key="9">
    <source>
        <dbReference type="EMBL" id="RMD77009.1"/>
    </source>
</evidence>
<keyword evidence="4 7" id="KW-0689">Ribosomal protein</keyword>
<evidence type="ECO:0000256" key="4">
    <source>
        <dbReference type="ARBA" id="ARBA00022980"/>
    </source>
</evidence>
<dbReference type="AlphaFoldDB" id="A0A3M0YY46"/>
<dbReference type="PRINTS" id="PR00975">
    <property type="entry name" value="RIBOSOMALS19"/>
</dbReference>
<comment type="caution">
    <text evidence="9">The sequence shown here is derived from an EMBL/GenBank/DDBJ whole genome shotgun (WGS) entry which is preliminary data.</text>
</comment>
<dbReference type="GO" id="GO:0015935">
    <property type="term" value="C:small ribosomal subunit"/>
    <property type="evidence" value="ECO:0007669"/>
    <property type="project" value="InterPro"/>
</dbReference>
<comment type="similarity">
    <text evidence="1 7 8">Belongs to the universal ribosomal protein uS19 family.</text>
</comment>
<dbReference type="SUPFAM" id="SSF54570">
    <property type="entry name" value="Ribosomal protein S19"/>
    <property type="match status" value="1"/>
</dbReference>
<dbReference type="NCBIfam" id="TIGR01050">
    <property type="entry name" value="rpsS_bact"/>
    <property type="match status" value="1"/>
</dbReference>
<evidence type="ECO:0000256" key="6">
    <source>
        <dbReference type="ARBA" id="ARBA00035163"/>
    </source>
</evidence>
<dbReference type="InterPro" id="IPR002222">
    <property type="entry name" value="Ribosomal_uS19"/>
</dbReference>
<dbReference type="Gene3D" id="3.30.860.10">
    <property type="entry name" value="30s Ribosomal Protein S19, Chain A"/>
    <property type="match status" value="1"/>
</dbReference>
<dbReference type="Pfam" id="PF00203">
    <property type="entry name" value="Ribosomal_S19"/>
    <property type="match status" value="1"/>
</dbReference>
<dbReference type="PIRSF" id="PIRSF002144">
    <property type="entry name" value="Ribosomal_S19"/>
    <property type="match status" value="1"/>
</dbReference>
<reference evidence="9 10" key="1">
    <citation type="submission" date="2018-10" db="EMBL/GenBank/DDBJ databases">
        <title>Thermophilic Lithotrophy and Phototrophy in an Intertidal, Iron-rich, Geothermal Spring.</title>
        <authorList>
            <person name="Ward L.M."/>
            <person name="Idei A."/>
            <person name="Nakagawa M."/>
            <person name="Ueno Y."/>
            <person name="Fischer W."/>
            <person name="Mcglynn S.E."/>
        </authorList>
    </citation>
    <scope>NUCLEOTIDE SEQUENCE [LARGE SCALE GENOMIC DNA]</scope>
    <source>
        <strain evidence="9">J137</strain>
    </source>
</reference>
<evidence type="ECO:0000313" key="10">
    <source>
        <dbReference type="Proteomes" id="UP000269410"/>
    </source>
</evidence>
<evidence type="ECO:0000256" key="2">
    <source>
        <dbReference type="ARBA" id="ARBA00022730"/>
    </source>
</evidence>
<evidence type="ECO:0000256" key="5">
    <source>
        <dbReference type="ARBA" id="ARBA00023274"/>
    </source>
</evidence>
<dbReference type="GO" id="GO:0000028">
    <property type="term" value="P:ribosomal small subunit assembly"/>
    <property type="evidence" value="ECO:0007669"/>
    <property type="project" value="TreeGrafter"/>
</dbReference>
<dbReference type="GO" id="GO:0019843">
    <property type="term" value="F:rRNA binding"/>
    <property type="evidence" value="ECO:0007669"/>
    <property type="project" value="UniProtKB-UniRule"/>
</dbReference>
<dbReference type="Proteomes" id="UP000269410">
    <property type="component" value="Unassembled WGS sequence"/>
</dbReference>
<dbReference type="HAMAP" id="MF_00531">
    <property type="entry name" value="Ribosomal_uS19"/>
    <property type="match status" value="1"/>
</dbReference>